<evidence type="ECO:0000313" key="5">
    <source>
        <dbReference type="Proteomes" id="UP000009236"/>
    </source>
</evidence>
<evidence type="ECO:0000313" key="4">
    <source>
        <dbReference type="EMBL" id="AEG43686.1"/>
    </source>
</evidence>
<keyword evidence="2" id="KW-0812">Transmembrane</keyword>
<evidence type="ECO:0000256" key="2">
    <source>
        <dbReference type="SAM" id="Phobius"/>
    </source>
</evidence>
<feature type="compositionally biased region" description="Pro residues" evidence="1">
    <location>
        <begin position="364"/>
        <end position="384"/>
    </location>
</feature>
<keyword evidence="2" id="KW-1133">Transmembrane helix</keyword>
<keyword evidence="5" id="KW-1185">Reference proteome</keyword>
<evidence type="ECO:0000259" key="3">
    <source>
        <dbReference type="Pfam" id="PF19407"/>
    </source>
</evidence>
<dbReference type="AlphaFoldDB" id="F6FPH3"/>
<dbReference type="InterPro" id="IPR046022">
    <property type="entry name" value="DUF5979"/>
</dbReference>
<dbReference type="EMBL" id="CP002810">
    <property type="protein sequence ID" value="AEG43686.1"/>
    <property type="molecule type" value="Genomic_DNA"/>
</dbReference>
<gene>
    <name evidence="4" type="ordered locus">Isova_0902</name>
</gene>
<dbReference type="NCBIfam" id="TIGR01167">
    <property type="entry name" value="LPXTG_anchor"/>
    <property type="match status" value="1"/>
</dbReference>
<protein>
    <submittedName>
        <fullName evidence="4">LPXTG-motif cell wall anchor domain protein</fullName>
    </submittedName>
</protein>
<feature type="domain" description="DUF5979" evidence="3">
    <location>
        <begin position="254"/>
        <end position="359"/>
    </location>
</feature>
<dbReference type="HOGENOM" id="CLU_653419_0_0_11"/>
<dbReference type="Pfam" id="PF19407">
    <property type="entry name" value="DUF5979"/>
    <property type="match status" value="2"/>
</dbReference>
<sequence>MEDGPSDPRAEFVPGNATTCEQIGFGDSEELTSGGVRQDASDEFVVGTIEEYSGDVEEYAGADALNVTITEAGTAAGVVVDAVVVKGSDAYNLYTDAEVLPPALDPPQSYIAPIAGGSGAPADISHWFVCYSFTGSVTVDKVVELPDGPSVPIPDEFSITVTCTVGEGKDAEIVAEETFTFDSEGEPIGESTLDFIPLGAVCVVTEDQSGLPEGTVVTFDPEGADTVGVEITEAGQVVTVTVTNAIPEAPPAFVEVEKVVTGVPDDMELPHNTYVVILQCEDFEEPVAIEFMAAGGLSDPIEVTLGVECALIEDTTGLPENVEVSYDVEGAEFVVDDQGFVVFTPTSGVTAGITVTNDIDVTPSPSPSTPAPTTPAPSTPPKVPDLPKTGADFTLAWIALGALGLGSGALLISRRLRSMS</sequence>
<dbReference type="KEGG" id="iva:Isova_0902"/>
<organism evidence="5">
    <name type="scientific">Isoptericola variabilis (strain 225)</name>
    <dbReference type="NCBI Taxonomy" id="743718"/>
    <lineage>
        <taxon>Bacteria</taxon>
        <taxon>Bacillati</taxon>
        <taxon>Actinomycetota</taxon>
        <taxon>Actinomycetes</taxon>
        <taxon>Micrococcales</taxon>
        <taxon>Promicromonosporaceae</taxon>
        <taxon>Isoptericola</taxon>
    </lineage>
</organism>
<name>F6FPH3_ISOV2</name>
<reference evidence="4 5" key="1">
    <citation type="submission" date="2011-05" db="EMBL/GenBank/DDBJ databases">
        <title>Complete sequence of Isoptericola variabilis 225.</title>
        <authorList>
            <consortium name="US DOE Joint Genome Institute"/>
            <person name="Lucas S."/>
            <person name="Han J."/>
            <person name="Lapidus A."/>
            <person name="Cheng J.-F."/>
            <person name="Goodwin L."/>
            <person name="Pitluck S."/>
            <person name="Peters L."/>
            <person name="Mikhailova N."/>
            <person name="Zeytun A."/>
            <person name="Han C."/>
            <person name="Tapia R."/>
            <person name="Land M."/>
            <person name="Hauser L."/>
            <person name="Kyrpides N."/>
            <person name="Ivanova N."/>
            <person name="Pagani I."/>
            <person name="Siebers A."/>
            <person name="Allgaier M."/>
            <person name="Thelen M."/>
            <person name="Hugenholtz P."/>
            <person name="Gladden J."/>
            <person name="Woyke T."/>
        </authorList>
    </citation>
    <scope>NUCLEOTIDE SEQUENCE [LARGE SCALE GENOMIC DNA]</scope>
    <source>
        <strain evidence="5">225</strain>
    </source>
</reference>
<feature type="transmembrane region" description="Helical" evidence="2">
    <location>
        <begin position="393"/>
        <end position="412"/>
    </location>
</feature>
<feature type="domain" description="DUF5979" evidence="3">
    <location>
        <begin position="137"/>
        <end position="245"/>
    </location>
</feature>
<accession>F6FPH3</accession>
<keyword evidence="2" id="KW-0472">Membrane</keyword>
<feature type="region of interest" description="Disordered" evidence="1">
    <location>
        <begin position="358"/>
        <end position="386"/>
    </location>
</feature>
<dbReference type="Proteomes" id="UP000009236">
    <property type="component" value="Chromosome"/>
</dbReference>
<proteinExistence type="predicted"/>
<dbReference type="eggNOG" id="ENOG5033JN7">
    <property type="taxonomic scope" value="Bacteria"/>
</dbReference>
<evidence type="ECO:0000256" key="1">
    <source>
        <dbReference type="SAM" id="MobiDB-lite"/>
    </source>
</evidence>